<keyword evidence="2" id="KW-1185">Reference proteome</keyword>
<gene>
    <name evidence="1" type="ORF">U9M48_040049</name>
</gene>
<accession>A0AAQ3UK75</accession>
<evidence type="ECO:0000313" key="2">
    <source>
        <dbReference type="Proteomes" id="UP001341281"/>
    </source>
</evidence>
<sequence>MKMERPNEFSLRFEKGENTGWIKRTNEKSNDHRRPSAAKDLAIAPGTAHPRLALHDLPRCRCDGSSLREGLCPSRSWGAADAAGRQSPNLAFSRICKKRSS</sequence>
<evidence type="ECO:0000313" key="1">
    <source>
        <dbReference type="EMBL" id="WVZ94113.1"/>
    </source>
</evidence>
<proteinExistence type="predicted"/>
<name>A0AAQ3UK75_PASNO</name>
<protein>
    <submittedName>
        <fullName evidence="1">Uncharacterized protein</fullName>
    </submittedName>
</protein>
<dbReference type="Proteomes" id="UP001341281">
    <property type="component" value="Chromosome 09"/>
</dbReference>
<dbReference type="EMBL" id="CP144753">
    <property type="protein sequence ID" value="WVZ94113.1"/>
    <property type="molecule type" value="Genomic_DNA"/>
</dbReference>
<organism evidence="1 2">
    <name type="scientific">Paspalum notatum var. saurae</name>
    <dbReference type="NCBI Taxonomy" id="547442"/>
    <lineage>
        <taxon>Eukaryota</taxon>
        <taxon>Viridiplantae</taxon>
        <taxon>Streptophyta</taxon>
        <taxon>Embryophyta</taxon>
        <taxon>Tracheophyta</taxon>
        <taxon>Spermatophyta</taxon>
        <taxon>Magnoliopsida</taxon>
        <taxon>Liliopsida</taxon>
        <taxon>Poales</taxon>
        <taxon>Poaceae</taxon>
        <taxon>PACMAD clade</taxon>
        <taxon>Panicoideae</taxon>
        <taxon>Andropogonodae</taxon>
        <taxon>Paspaleae</taxon>
        <taxon>Paspalinae</taxon>
        <taxon>Paspalum</taxon>
    </lineage>
</organism>
<reference evidence="1 2" key="1">
    <citation type="submission" date="2024-02" db="EMBL/GenBank/DDBJ databases">
        <title>High-quality chromosome-scale genome assembly of Pensacola bahiagrass (Paspalum notatum Flugge var. saurae).</title>
        <authorList>
            <person name="Vega J.M."/>
            <person name="Podio M."/>
            <person name="Orjuela J."/>
            <person name="Siena L.A."/>
            <person name="Pessino S.C."/>
            <person name="Combes M.C."/>
            <person name="Mariac C."/>
            <person name="Albertini E."/>
            <person name="Pupilli F."/>
            <person name="Ortiz J.P.A."/>
            <person name="Leblanc O."/>
        </authorList>
    </citation>
    <scope>NUCLEOTIDE SEQUENCE [LARGE SCALE GENOMIC DNA]</scope>
    <source>
        <strain evidence="1">R1</strain>
        <tissue evidence="1">Leaf</tissue>
    </source>
</reference>
<dbReference type="AlphaFoldDB" id="A0AAQ3UK75"/>